<proteinExistence type="predicted"/>
<evidence type="ECO:0008006" key="3">
    <source>
        <dbReference type="Google" id="ProtNLM"/>
    </source>
</evidence>
<protein>
    <recommendedName>
        <fullName evidence="3">N-acetyltransferase domain-containing protein</fullName>
    </recommendedName>
</protein>
<comment type="caution">
    <text evidence="1">The sequence shown here is derived from an EMBL/GenBank/DDBJ whole genome shotgun (WGS) entry which is preliminary data.</text>
</comment>
<reference evidence="1 2" key="1">
    <citation type="journal article" date="2016" name="Nat. Commun.">
        <title>Thousands of microbial genomes shed light on interconnected biogeochemical processes in an aquifer system.</title>
        <authorList>
            <person name="Anantharaman K."/>
            <person name="Brown C.T."/>
            <person name="Hug L.A."/>
            <person name="Sharon I."/>
            <person name="Castelle C.J."/>
            <person name="Probst A.J."/>
            <person name="Thomas B.C."/>
            <person name="Singh A."/>
            <person name="Wilkins M.J."/>
            <person name="Karaoz U."/>
            <person name="Brodie E.L."/>
            <person name="Williams K.H."/>
            <person name="Hubbard S.S."/>
            <person name="Banfield J.F."/>
        </authorList>
    </citation>
    <scope>NUCLEOTIDE SEQUENCE [LARGE SCALE GENOMIC DNA]</scope>
</reference>
<sequence>MDIQHEMIIPAFCNKDEIDKLVEQVYQLFTWYSPGATREKIRSRLCASLDAHVDLLLDGEFTVAFAVCMPIFLDNGEVCLFRHGTIIDHSYRSHGFYRKLLEIGLVRHKPDWHATRTQNPRVYETWQRIHGKELLPKPLHTPAEREKKIAVELAHGTHFERDLLIARNVYHEDRSSADYHLCRDENIRLFFQQSLGVHDAFLLLARMKNV</sequence>
<name>A0A1F7W8K2_9BACT</name>
<evidence type="ECO:0000313" key="2">
    <source>
        <dbReference type="Proteomes" id="UP000177331"/>
    </source>
</evidence>
<gene>
    <name evidence="1" type="ORF">A2318_02390</name>
</gene>
<dbReference type="SUPFAM" id="SSF55729">
    <property type="entry name" value="Acyl-CoA N-acyltransferases (Nat)"/>
    <property type="match status" value="1"/>
</dbReference>
<dbReference type="Proteomes" id="UP000177331">
    <property type="component" value="Unassembled WGS sequence"/>
</dbReference>
<dbReference type="InterPro" id="IPR016181">
    <property type="entry name" value="Acyl_CoA_acyltransferase"/>
</dbReference>
<dbReference type="STRING" id="1802421.A2318_02390"/>
<evidence type="ECO:0000313" key="1">
    <source>
        <dbReference type="EMBL" id="OGL99133.1"/>
    </source>
</evidence>
<dbReference type="EMBL" id="MGFD01000014">
    <property type="protein sequence ID" value="OGL99133.1"/>
    <property type="molecule type" value="Genomic_DNA"/>
</dbReference>
<dbReference type="AlphaFoldDB" id="A0A1F7W8K2"/>
<accession>A0A1F7W8K2</accession>
<organism evidence="1 2">
    <name type="scientific">Candidatus Uhrbacteria bacterium RIFOXYB2_FULL_45_11</name>
    <dbReference type="NCBI Taxonomy" id="1802421"/>
    <lineage>
        <taxon>Bacteria</taxon>
        <taxon>Candidatus Uhriibacteriota</taxon>
    </lineage>
</organism>